<reference evidence="3 5" key="2">
    <citation type="submission" date="2018-06" db="EMBL/GenBank/DDBJ databases">
        <authorList>
            <consortium name="Pathogen Informatics"/>
            <person name="Doyle S."/>
        </authorList>
    </citation>
    <scope>NUCLEOTIDE SEQUENCE [LARGE SCALE GENOMIC DNA]</scope>
    <source>
        <strain evidence="3 5">NCTC10338</strain>
    </source>
</reference>
<protein>
    <submittedName>
        <fullName evidence="2">Uncharacterized protein</fullName>
    </submittedName>
</protein>
<dbReference type="RefSeq" id="WP_024362364.1">
    <property type="nucleotide sequence ID" value="NZ_BJNS01000046.1"/>
</dbReference>
<dbReference type="EMBL" id="CP019980">
    <property type="protein sequence ID" value="AVK97630.1"/>
    <property type="molecule type" value="Genomic_DNA"/>
</dbReference>
<evidence type="ECO:0000313" key="5">
    <source>
        <dbReference type="Proteomes" id="UP000255295"/>
    </source>
</evidence>
<keyword evidence="1" id="KW-0472">Membrane</keyword>
<accession>A0A2S0K2N0</accession>
<dbReference type="Proteomes" id="UP000238825">
    <property type="component" value="Chromosome"/>
</dbReference>
<evidence type="ECO:0000313" key="3">
    <source>
        <dbReference type="EMBL" id="SUV16453.1"/>
    </source>
</evidence>
<evidence type="ECO:0000313" key="4">
    <source>
        <dbReference type="Proteomes" id="UP000238825"/>
    </source>
</evidence>
<feature type="transmembrane region" description="Helical" evidence="1">
    <location>
        <begin position="95"/>
        <end position="112"/>
    </location>
</feature>
<gene>
    <name evidence="2" type="ORF">LS41612_15780</name>
    <name evidence="3" type="ORF">NCTC10338_01532</name>
</gene>
<dbReference type="EMBL" id="UFSZ01000001">
    <property type="protein sequence ID" value="SUV16453.1"/>
    <property type="molecule type" value="Genomic_DNA"/>
</dbReference>
<feature type="transmembrane region" description="Helical" evidence="1">
    <location>
        <begin position="32"/>
        <end position="52"/>
    </location>
</feature>
<dbReference type="AlphaFoldDB" id="A0A2S0K2N0"/>
<name>A0A2S0K2N0_LYSSH</name>
<evidence type="ECO:0000256" key="1">
    <source>
        <dbReference type="SAM" id="Phobius"/>
    </source>
</evidence>
<dbReference type="GeneID" id="48277661"/>
<keyword evidence="1" id="KW-1133">Transmembrane helix</keyword>
<feature type="transmembrane region" description="Helical" evidence="1">
    <location>
        <begin position="64"/>
        <end position="83"/>
    </location>
</feature>
<evidence type="ECO:0000313" key="2">
    <source>
        <dbReference type="EMBL" id="AVK97630.1"/>
    </source>
</evidence>
<feature type="transmembrane region" description="Helical" evidence="1">
    <location>
        <begin position="7"/>
        <end position="26"/>
    </location>
</feature>
<dbReference type="Proteomes" id="UP000255295">
    <property type="component" value="Unassembled WGS sequence"/>
</dbReference>
<sequence length="126" mass="14263">MKRSTIINVCIFIFFTLLFVNDFFPATPLAEILSKKIILVILIVLVGINLVSSKGTYKKLSKKAYAGLTLYTVGLWIVLTLLGGESEIGLSYNSPIFYLIVIVLGFDLLRVYRQWKREEAEKNNAK</sequence>
<reference evidence="2 4" key="1">
    <citation type="submission" date="2017-03" db="EMBL/GenBank/DDBJ databases">
        <title>The whole genome sequencing and assembly of Lysinibacillus sphaericus DSM 28T strain.</title>
        <authorList>
            <person name="Lee Y.-J."/>
            <person name="Yi H."/>
            <person name="Bahn Y.-S."/>
            <person name="Kim J.F."/>
            <person name="Lee D.-W."/>
        </authorList>
    </citation>
    <scope>NUCLEOTIDE SEQUENCE [LARGE SCALE GENOMIC DNA]</scope>
    <source>
        <strain evidence="2 4">DSM 28</strain>
    </source>
</reference>
<organism evidence="2 4">
    <name type="scientific">Lysinibacillus sphaericus</name>
    <name type="common">Bacillus sphaericus</name>
    <dbReference type="NCBI Taxonomy" id="1421"/>
    <lineage>
        <taxon>Bacteria</taxon>
        <taxon>Bacillati</taxon>
        <taxon>Bacillota</taxon>
        <taxon>Bacilli</taxon>
        <taxon>Bacillales</taxon>
        <taxon>Bacillaceae</taxon>
        <taxon>Lysinibacillus</taxon>
    </lineage>
</organism>
<proteinExistence type="predicted"/>
<keyword evidence="1" id="KW-0812">Transmembrane</keyword>